<dbReference type="InterPro" id="IPR036514">
    <property type="entry name" value="SGNH_hydro_sf"/>
</dbReference>
<gene>
    <name evidence="2" type="ORF">AMON00008_LOCUS35015</name>
</gene>
<dbReference type="Gene3D" id="3.40.50.1110">
    <property type="entry name" value="SGNH hydrolase"/>
    <property type="match status" value="1"/>
</dbReference>
<sequence length="399" mass="43115">MGRLLLVAKPPKGAGCCKAGFVRAVAATALMLPALALALFALQRPEQSPAAATRFGRQPGEAIQSLLELQSGYTDQQGSVFKVGQAIRIYAVGSSNTVWVPWLEQLHLLLSRLGFLLPLVPAKEKALIRPLDVPDCEDATEYASMLTARIGQPGWGSWGFAYEGLEGCAAGFRWIAGRAVNCRAAWGCPRNSPEPLSLSRIAADASKSDITLLSCWINDSKQFATGNTCYNHSNVSRVDTADISIVTLQRIIRNIHQLNPNVWVVVLALYPDVTVPPQVVNTATLPMINKVNRRVREGLVNESKTIFADYSFPLGVRLFQRLHFGHPNCQAAKLMANGVVDALFSAGVLARGLARTDDAPCPPVGARVHCGSLRLACCQRAALCRVLAGMRCIDYGPRS</sequence>
<keyword evidence="1" id="KW-1133">Transmembrane helix</keyword>
<dbReference type="EMBL" id="HBNR01050075">
    <property type="protein sequence ID" value="CAE4613530.1"/>
    <property type="molecule type" value="Transcribed_RNA"/>
</dbReference>
<evidence type="ECO:0000256" key="1">
    <source>
        <dbReference type="SAM" id="Phobius"/>
    </source>
</evidence>
<keyword evidence="1" id="KW-0472">Membrane</keyword>
<evidence type="ECO:0000313" key="2">
    <source>
        <dbReference type="EMBL" id="CAE4613530.1"/>
    </source>
</evidence>
<feature type="transmembrane region" description="Helical" evidence="1">
    <location>
        <begin position="21"/>
        <end position="42"/>
    </location>
</feature>
<proteinExistence type="predicted"/>
<keyword evidence="1" id="KW-0812">Transmembrane</keyword>
<dbReference type="SUPFAM" id="SSF52266">
    <property type="entry name" value="SGNH hydrolase"/>
    <property type="match status" value="1"/>
</dbReference>
<name>A0A7S4RG70_9DINO</name>
<accession>A0A7S4RG70</accession>
<dbReference type="AlphaFoldDB" id="A0A7S4RG70"/>
<reference evidence="2" key="1">
    <citation type="submission" date="2021-01" db="EMBL/GenBank/DDBJ databases">
        <authorList>
            <person name="Corre E."/>
            <person name="Pelletier E."/>
            <person name="Niang G."/>
            <person name="Scheremetjew M."/>
            <person name="Finn R."/>
            <person name="Kale V."/>
            <person name="Holt S."/>
            <person name="Cochrane G."/>
            <person name="Meng A."/>
            <person name="Brown T."/>
            <person name="Cohen L."/>
        </authorList>
    </citation>
    <scope>NUCLEOTIDE SEQUENCE</scope>
    <source>
        <strain evidence="2">CCMP3105</strain>
    </source>
</reference>
<organism evidence="2">
    <name type="scientific">Alexandrium monilatum</name>
    <dbReference type="NCBI Taxonomy" id="311494"/>
    <lineage>
        <taxon>Eukaryota</taxon>
        <taxon>Sar</taxon>
        <taxon>Alveolata</taxon>
        <taxon>Dinophyceae</taxon>
        <taxon>Gonyaulacales</taxon>
        <taxon>Pyrocystaceae</taxon>
        <taxon>Alexandrium</taxon>
    </lineage>
</organism>
<protein>
    <submittedName>
        <fullName evidence="2">Uncharacterized protein</fullName>
    </submittedName>
</protein>